<organism evidence="2 3">
    <name type="scientific">Plakobranchus ocellatus</name>
    <dbReference type="NCBI Taxonomy" id="259542"/>
    <lineage>
        <taxon>Eukaryota</taxon>
        <taxon>Metazoa</taxon>
        <taxon>Spiralia</taxon>
        <taxon>Lophotrochozoa</taxon>
        <taxon>Mollusca</taxon>
        <taxon>Gastropoda</taxon>
        <taxon>Heterobranchia</taxon>
        <taxon>Euthyneura</taxon>
        <taxon>Panpulmonata</taxon>
        <taxon>Sacoglossa</taxon>
        <taxon>Placobranchoidea</taxon>
        <taxon>Plakobranchidae</taxon>
        <taxon>Plakobranchus</taxon>
    </lineage>
</organism>
<dbReference type="AlphaFoldDB" id="A0AAV3ZQF5"/>
<gene>
    <name evidence="2" type="ORF">PoB_002446000</name>
</gene>
<feature type="region of interest" description="Disordered" evidence="1">
    <location>
        <begin position="1"/>
        <end position="81"/>
    </location>
</feature>
<reference evidence="2 3" key="1">
    <citation type="journal article" date="2021" name="Elife">
        <title>Chloroplast acquisition without the gene transfer in kleptoplastic sea slugs, Plakobranchus ocellatus.</title>
        <authorList>
            <person name="Maeda T."/>
            <person name="Takahashi S."/>
            <person name="Yoshida T."/>
            <person name="Shimamura S."/>
            <person name="Takaki Y."/>
            <person name="Nagai Y."/>
            <person name="Toyoda A."/>
            <person name="Suzuki Y."/>
            <person name="Arimoto A."/>
            <person name="Ishii H."/>
            <person name="Satoh N."/>
            <person name="Nishiyama T."/>
            <person name="Hasebe M."/>
            <person name="Maruyama T."/>
            <person name="Minagawa J."/>
            <person name="Obokata J."/>
            <person name="Shigenobu S."/>
        </authorList>
    </citation>
    <scope>NUCLEOTIDE SEQUENCE [LARGE SCALE GENOMIC DNA]</scope>
</reference>
<feature type="compositionally biased region" description="Basic and acidic residues" evidence="1">
    <location>
        <begin position="38"/>
        <end position="47"/>
    </location>
</feature>
<evidence type="ECO:0000256" key="1">
    <source>
        <dbReference type="SAM" id="MobiDB-lite"/>
    </source>
</evidence>
<evidence type="ECO:0000313" key="3">
    <source>
        <dbReference type="Proteomes" id="UP000735302"/>
    </source>
</evidence>
<protein>
    <submittedName>
        <fullName evidence="2">Uncharacterized protein</fullName>
    </submittedName>
</protein>
<accession>A0AAV3ZQF5</accession>
<name>A0AAV3ZQF5_9GAST</name>
<dbReference type="Proteomes" id="UP000735302">
    <property type="component" value="Unassembled WGS sequence"/>
</dbReference>
<dbReference type="EMBL" id="BLXT01002828">
    <property type="protein sequence ID" value="GFN97954.1"/>
    <property type="molecule type" value="Genomic_DNA"/>
</dbReference>
<keyword evidence="3" id="KW-1185">Reference proteome</keyword>
<proteinExistence type="predicted"/>
<comment type="caution">
    <text evidence="2">The sequence shown here is derived from an EMBL/GenBank/DDBJ whole genome shotgun (WGS) entry which is preliminary data.</text>
</comment>
<evidence type="ECO:0000313" key="2">
    <source>
        <dbReference type="EMBL" id="GFN97954.1"/>
    </source>
</evidence>
<sequence length="81" mass="8716">MSNHNMNCEIGKPTPERTDQPFQTSQQAAILPPIHSKSTLDREHGEKPGSLSEDPTGGPDRPQENPRLSLSAIAPAQSSAE</sequence>